<gene>
    <name evidence="2" type="ORF">CC85DRAFT_284611</name>
</gene>
<evidence type="ECO:0000256" key="1">
    <source>
        <dbReference type="SAM" id="MobiDB-lite"/>
    </source>
</evidence>
<keyword evidence="3" id="KW-1185">Reference proteome</keyword>
<sequence length="93" mass="9802">MSNSPMLAHCPSPLTSFASSSRPSESRFAVISGAGLLPRLRPVQRAHTHAPFFSRTSAGAGVGIHSSAAISTFPPGRTEVRPARAHVCYVCWG</sequence>
<evidence type="ECO:0000313" key="2">
    <source>
        <dbReference type="EMBL" id="KLT43265.1"/>
    </source>
</evidence>
<name>A0A0J0XQ67_9TREE</name>
<dbReference type="Proteomes" id="UP000053611">
    <property type="component" value="Unassembled WGS sequence"/>
</dbReference>
<protein>
    <submittedName>
        <fullName evidence="2">Uncharacterized protein</fullName>
    </submittedName>
</protein>
<proteinExistence type="predicted"/>
<accession>A0A0J0XQ67</accession>
<dbReference type="GeneID" id="28983422"/>
<evidence type="ECO:0000313" key="3">
    <source>
        <dbReference type="Proteomes" id="UP000053611"/>
    </source>
</evidence>
<organism evidence="2 3">
    <name type="scientific">Cutaneotrichosporon oleaginosum</name>
    <dbReference type="NCBI Taxonomy" id="879819"/>
    <lineage>
        <taxon>Eukaryota</taxon>
        <taxon>Fungi</taxon>
        <taxon>Dikarya</taxon>
        <taxon>Basidiomycota</taxon>
        <taxon>Agaricomycotina</taxon>
        <taxon>Tremellomycetes</taxon>
        <taxon>Trichosporonales</taxon>
        <taxon>Trichosporonaceae</taxon>
        <taxon>Cutaneotrichosporon</taxon>
    </lineage>
</organism>
<dbReference type="AlphaFoldDB" id="A0A0J0XQ67"/>
<feature type="region of interest" description="Disordered" evidence="1">
    <location>
        <begin position="1"/>
        <end position="23"/>
    </location>
</feature>
<dbReference type="EMBL" id="KQ087196">
    <property type="protein sequence ID" value="KLT43265.1"/>
    <property type="molecule type" value="Genomic_DNA"/>
</dbReference>
<dbReference type="RefSeq" id="XP_018279756.1">
    <property type="nucleotide sequence ID" value="XM_018422819.1"/>
</dbReference>
<reference evidence="2 3" key="1">
    <citation type="submission" date="2015-03" db="EMBL/GenBank/DDBJ databases">
        <title>Genomics and transcriptomics of the oil-accumulating basidiomycete yeast T. oleaginosus allow insights into substrate utilization and the diverse evolutionary trajectories of mating systems in fungi.</title>
        <authorList>
            <consortium name="DOE Joint Genome Institute"/>
            <person name="Kourist R."/>
            <person name="Kracht O."/>
            <person name="Bracharz F."/>
            <person name="Lipzen A."/>
            <person name="Nolan M."/>
            <person name="Ohm R."/>
            <person name="Grigoriev I."/>
            <person name="Sun S."/>
            <person name="Heitman J."/>
            <person name="Bruck T."/>
            <person name="Nowrousian M."/>
        </authorList>
    </citation>
    <scope>NUCLEOTIDE SEQUENCE [LARGE SCALE GENOMIC DNA]</scope>
    <source>
        <strain evidence="2 3">IBC0246</strain>
    </source>
</reference>